<dbReference type="InterPro" id="IPR036770">
    <property type="entry name" value="Ankyrin_rpt-contain_sf"/>
</dbReference>
<feature type="compositionally biased region" description="Basic and acidic residues" evidence="3">
    <location>
        <begin position="383"/>
        <end position="393"/>
    </location>
</feature>
<dbReference type="Gene3D" id="3.40.50.1580">
    <property type="entry name" value="Nucleoside phosphorylase domain"/>
    <property type="match status" value="1"/>
</dbReference>
<keyword evidence="2" id="KW-0040">ANK repeat</keyword>
<reference evidence="5" key="1">
    <citation type="journal article" date="2021" name="Nat. Commun.">
        <title>Genetic determinants of endophytism in the Arabidopsis root mycobiome.</title>
        <authorList>
            <person name="Mesny F."/>
            <person name="Miyauchi S."/>
            <person name="Thiergart T."/>
            <person name="Pickel B."/>
            <person name="Atanasova L."/>
            <person name="Karlsson M."/>
            <person name="Huettel B."/>
            <person name="Barry K.W."/>
            <person name="Haridas S."/>
            <person name="Chen C."/>
            <person name="Bauer D."/>
            <person name="Andreopoulos W."/>
            <person name="Pangilinan J."/>
            <person name="LaButti K."/>
            <person name="Riley R."/>
            <person name="Lipzen A."/>
            <person name="Clum A."/>
            <person name="Drula E."/>
            <person name="Henrissat B."/>
            <person name="Kohler A."/>
            <person name="Grigoriev I.V."/>
            <person name="Martin F.M."/>
            <person name="Hacquard S."/>
        </authorList>
    </citation>
    <scope>NUCLEOTIDE SEQUENCE</scope>
    <source>
        <strain evidence="5">MPI-CAGE-AT-0021</strain>
    </source>
</reference>
<feature type="repeat" description="ANK" evidence="2">
    <location>
        <begin position="649"/>
        <end position="681"/>
    </location>
</feature>
<protein>
    <recommendedName>
        <fullName evidence="4">Nephrocystin 3-like N-terminal domain-containing protein</fullName>
    </recommendedName>
</protein>
<evidence type="ECO:0000256" key="3">
    <source>
        <dbReference type="SAM" id="MobiDB-lite"/>
    </source>
</evidence>
<sequence length="721" mass="80604">MSNPHDYTYVAAQAFLDEKHKGPESISTNDNNDYTLGKIGKHNVVIAILPHGEYGISSAASVARDMLHSFPNIRIGLMVGIGGGAPSHKHDIRLGDVVVSASGNGKGGEFQETGFLNQPPTILRAAVNGLMAQYEGEGIQLEESISKVLKKKPRLQKKYRRPKRSTDRLYQPGVLHPPNDESSYAIACDNDPSTLIVRPKRTEGEDNPSIHYGLIASSNRLMKDALIQDALIRKKDVLCFEMEAAGLMNHFPCLVIRGVCDYLDLHKNKGWQGYAAIISASYAKDLLCCIPPNRIKAEKKISEVLSVIYEGIHCLVRKQHNQEYKSILKTSSKTMFYPGDLRIGIAYVYCNFQRHDQQRINDLLASLLKQLTQGQPSLPEGVKTLHDKHKDNRAPPSSEEISMTLRSVTTIYQRASNSCRNDFLLELFNLQARYGINLFTTSRPLPEITKQIKAGISEAVDGMFLLAQIYLKSFDDKLIINAQKKASGGNMDWVLVKAYDIAMERINGQKPGLREPLIITELQHALAIKRNKRVLDPGDLPQIGDMVSQYFDENRTLFLNAEADITTTCITYLSFDIFKSGFYQTDKEFEERIRLNPFYDYSAHHWVGIDAKDWFHRTPLSWAAGEGREAIVKLLLATGKVDINAKDRSGRTPLWWAAEGGHEAIVKLLLEHGADADLKDKDGLTALSWATTEGNVAIVQLLAAQRRPMPEPLNTILTLII</sequence>
<dbReference type="SUPFAM" id="SSF48403">
    <property type="entry name" value="Ankyrin repeat"/>
    <property type="match status" value="1"/>
</dbReference>
<dbReference type="AlphaFoldDB" id="A0A9P9INZ5"/>
<keyword evidence="6" id="KW-1185">Reference proteome</keyword>
<name>A0A9P9INZ5_9HYPO</name>
<evidence type="ECO:0000256" key="1">
    <source>
        <dbReference type="ARBA" id="ARBA00022737"/>
    </source>
</evidence>
<evidence type="ECO:0000259" key="4">
    <source>
        <dbReference type="Pfam" id="PF24883"/>
    </source>
</evidence>
<dbReference type="SMART" id="SM00248">
    <property type="entry name" value="ANK"/>
    <property type="match status" value="3"/>
</dbReference>
<gene>
    <name evidence="5" type="ORF">B0J13DRAFT_588497</name>
</gene>
<dbReference type="PANTHER" id="PTHR46082:SF11">
    <property type="entry name" value="AAA+ ATPASE DOMAIN-CONTAINING PROTEIN-RELATED"/>
    <property type="match status" value="1"/>
</dbReference>
<dbReference type="EMBL" id="JAGMUU010000021">
    <property type="protein sequence ID" value="KAH7129648.1"/>
    <property type="molecule type" value="Genomic_DNA"/>
</dbReference>
<feature type="region of interest" description="Disordered" evidence="3">
    <location>
        <begin position="153"/>
        <end position="174"/>
    </location>
</feature>
<dbReference type="PROSITE" id="PS50088">
    <property type="entry name" value="ANK_REPEAT"/>
    <property type="match status" value="1"/>
</dbReference>
<dbReference type="Proteomes" id="UP000717696">
    <property type="component" value="Unassembled WGS sequence"/>
</dbReference>
<dbReference type="PROSITE" id="PS50297">
    <property type="entry name" value="ANK_REP_REGION"/>
    <property type="match status" value="1"/>
</dbReference>
<organism evidence="5 6">
    <name type="scientific">Dactylonectria estremocensis</name>
    <dbReference type="NCBI Taxonomy" id="1079267"/>
    <lineage>
        <taxon>Eukaryota</taxon>
        <taxon>Fungi</taxon>
        <taxon>Dikarya</taxon>
        <taxon>Ascomycota</taxon>
        <taxon>Pezizomycotina</taxon>
        <taxon>Sordariomycetes</taxon>
        <taxon>Hypocreomycetidae</taxon>
        <taxon>Hypocreales</taxon>
        <taxon>Nectriaceae</taxon>
        <taxon>Dactylonectria</taxon>
    </lineage>
</organism>
<dbReference type="PANTHER" id="PTHR46082">
    <property type="entry name" value="ATP/GTP-BINDING PROTEIN-RELATED"/>
    <property type="match status" value="1"/>
</dbReference>
<evidence type="ECO:0000313" key="6">
    <source>
        <dbReference type="Proteomes" id="UP000717696"/>
    </source>
</evidence>
<dbReference type="OrthoDB" id="1577640at2759"/>
<dbReference type="InterPro" id="IPR056884">
    <property type="entry name" value="NPHP3-like_N"/>
</dbReference>
<dbReference type="GO" id="GO:0003824">
    <property type="term" value="F:catalytic activity"/>
    <property type="evidence" value="ECO:0007669"/>
    <property type="project" value="InterPro"/>
</dbReference>
<dbReference type="Gene3D" id="1.25.40.20">
    <property type="entry name" value="Ankyrin repeat-containing domain"/>
    <property type="match status" value="2"/>
</dbReference>
<dbReference type="InterPro" id="IPR053137">
    <property type="entry name" value="NLR-like"/>
</dbReference>
<evidence type="ECO:0000313" key="5">
    <source>
        <dbReference type="EMBL" id="KAH7129648.1"/>
    </source>
</evidence>
<feature type="compositionally biased region" description="Basic residues" evidence="3">
    <location>
        <begin position="153"/>
        <end position="163"/>
    </location>
</feature>
<proteinExistence type="predicted"/>
<dbReference type="GO" id="GO:0009116">
    <property type="term" value="P:nucleoside metabolic process"/>
    <property type="evidence" value="ECO:0007669"/>
    <property type="project" value="InterPro"/>
</dbReference>
<dbReference type="Pfam" id="PF12796">
    <property type="entry name" value="Ank_2"/>
    <property type="match status" value="1"/>
</dbReference>
<feature type="region of interest" description="Disordered" evidence="3">
    <location>
        <begin position="378"/>
        <end position="399"/>
    </location>
</feature>
<accession>A0A9P9INZ5</accession>
<comment type="caution">
    <text evidence="5">The sequence shown here is derived from an EMBL/GenBank/DDBJ whole genome shotgun (WGS) entry which is preliminary data.</text>
</comment>
<dbReference type="Pfam" id="PF24883">
    <property type="entry name" value="NPHP3_N"/>
    <property type="match status" value="1"/>
</dbReference>
<evidence type="ECO:0000256" key="2">
    <source>
        <dbReference type="PROSITE-ProRule" id="PRU00023"/>
    </source>
</evidence>
<dbReference type="InterPro" id="IPR002110">
    <property type="entry name" value="Ankyrin_rpt"/>
</dbReference>
<feature type="domain" description="Nephrocystin 3-like N-terminal" evidence="4">
    <location>
        <begin position="345"/>
        <end position="405"/>
    </location>
</feature>
<dbReference type="InterPro" id="IPR035994">
    <property type="entry name" value="Nucleoside_phosphorylase_sf"/>
</dbReference>
<keyword evidence="1" id="KW-0677">Repeat</keyword>
<dbReference type="SUPFAM" id="SSF53167">
    <property type="entry name" value="Purine and uridine phosphorylases"/>
    <property type="match status" value="1"/>
</dbReference>